<feature type="transmembrane region" description="Helical" evidence="8">
    <location>
        <begin position="185"/>
        <end position="205"/>
    </location>
</feature>
<dbReference type="PANTHER" id="PTHR12639:SF7">
    <property type="entry name" value="HTTM DOMAIN-CONTAINING PROTEIN"/>
    <property type="match status" value="1"/>
</dbReference>
<feature type="compositionally biased region" description="Polar residues" evidence="7">
    <location>
        <begin position="7"/>
        <end position="18"/>
    </location>
</feature>
<gene>
    <name evidence="10" type="ORF">NAES01612_LOCUS333</name>
</gene>
<reference evidence="10" key="1">
    <citation type="submission" date="2021-01" db="EMBL/GenBank/DDBJ databases">
        <authorList>
            <person name="Corre E."/>
            <person name="Pelletier E."/>
            <person name="Niang G."/>
            <person name="Scheremetjew M."/>
            <person name="Finn R."/>
            <person name="Kale V."/>
            <person name="Holt S."/>
            <person name="Cochrane G."/>
            <person name="Meng A."/>
            <person name="Brown T."/>
            <person name="Cohen L."/>
        </authorList>
    </citation>
    <scope>NUCLEOTIDE SEQUENCE</scope>
    <source>
        <strain evidence="10">SoJaBio B1-5/56/2</strain>
    </source>
</reference>
<name>A0A7S4JHQ9_9EUKA</name>
<dbReference type="InterPro" id="IPR053935">
    <property type="entry name" value="VKGC_lumenal_dom"/>
</dbReference>
<evidence type="ECO:0000256" key="8">
    <source>
        <dbReference type="SAM" id="Phobius"/>
    </source>
</evidence>
<evidence type="ECO:0000256" key="6">
    <source>
        <dbReference type="ARBA" id="ARBA00023239"/>
    </source>
</evidence>
<dbReference type="PANTHER" id="PTHR12639">
    <property type="entry name" value="VITAMIN K-DEPENDENT GAMMA-CARBOXYLASE"/>
    <property type="match status" value="1"/>
</dbReference>
<evidence type="ECO:0000313" key="10">
    <source>
        <dbReference type="EMBL" id="CAE2263954.1"/>
    </source>
</evidence>
<dbReference type="GO" id="GO:0019842">
    <property type="term" value="F:vitamin binding"/>
    <property type="evidence" value="ECO:0007669"/>
    <property type="project" value="TreeGrafter"/>
</dbReference>
<evidence type="ECO:0000256" key="2">
    <source>
        <dbReference type="ARBA" id="ARBA00022692"/>
    </source>
</evidence>
<dbReference type="InterPro" id="IPR053934">
    <property type="entry name" value="HTTM_dom"/>
</dbReference>
<evidence type="ECO:0000256" key="4">
    <source>
        <dbReference type="ARBA" id="ARBA00023136"/>
    </source>
</evidence>
<organism evidence="10">
    <name type="scientific">Paramoeba aestuarina</name>
    <dbReference type="NCBI Taxonomy" id="180227"/>
    <lineage>
        <taxon>Eukaryota</taxon>
        <taxon>Amoebozoa</taxon>
        <taxon>Discosea</taxon>
        <taxon>Flabellinia</taxon>
        <taxon>Dactylopodida</taxon>
        <taxon>Paramoebidae</taxon>
        <taxon>Paramoeba</taxon>
    </lineage>
</organism>
<evidence type="ECO:0000256" key="5">
    <source>
        <dbReference type="ARBA" id="ARBA00023157"/>
    </source>
</evidence>
<dbReference type="InterPro" id="IPR011020">
    <property type="entry name" value="HTTM-like"/>
</dbReference>
<dbReference type="Pfam" id="PF22777">
    <property type="entry name" value="VKGC_lumenal_dom"/>
    <property type="match status" value="1"/>
</dbReference>
<dbReference type="Pfam" id="PF05090">
    <property type="entry name" value="HTTM"/>
    <property type="match status" value="1"/>
</dbReference>
<dbReference type="GO" id="GO:0012505">
    <property type="term" value="C:endomembrane system"/>
    <property type="evidence" value="ECO:0007669"/>
    <property type="project" value="UniProtKB-SubCell"/>
</dbReference>
<feature type="transmembrane region" description="Helical" evidence="8">
    <location>
        <begin position="53"/>
        <end position="71"/>
    </location>
</feature>
<evidence type="ECO:0000256" key="1">
    <source>
        <dbReference type="ARBA" id="ARBA00004127"/>
    </source>
</evidence>
<feature type="transmembrane region" description="Helical" evidence="8">
    <location>
        <begin position="280"/>
        <end position="299"/>
    </location>
</feature>
<dbReference type="EMBL" id="HBKR01000603">
    <property type="protein sequence ID" value="CAE2263954.1"/>
    <property type="molecule type" value="Transcribed_RNA"/>
</dbReference>
<accession>A0A7S4JHQ9</accession>
<protein>
    <recommendedName>
        <fullName evidence="9">HTTM-like domain-containing protein</fullName>
    </recommendedName>
</protein>
<feature type="domain" description="HTTM-like" evidence="9">
    <location>
        <begin position="44"/>
        <end position="303"/>
    </location>
</feature>
<keyword evidence="3 8" id="KW-1133">Transmembrane helix</keyword>
<keyword evidence="4 8" id="KW-0472">Membrane</keyword>
<feature type="transmembrane region" description="Helical" evidence="8">
    <location>
        <begin position="146"/>
        <end position="165"/>
    </location>
</feature>
<feature type="transmembrane region" description="Helical" evidence="8">
    <location>
        <begin position="348"/>
        <end position="366"/>
    </location>
</feature>
<dbReference type="GO" id="GO:0008488">
    <property type="term" value="F:gamma-glutamyl carboxylase activity"/>
    <property type="evidence" value="ECO:0007669"/>
    <property type="project" value="InterPro"/>
</dbReference>
<dbReference type="InterPro" id="IPR007782">
    <property type="entry name" value="VKG_COase"/>
</dbReference>
<keyword evidence="5" id="KW-1015">Disulfide bond</keyword>
<feature type="transmembrane region" description="Helical" evidence="8">
    <location>
        <begin position="239"/>
        <end position="260"/>
    </location>
</feature>
<keyword evidence="6" id="KW-0456">Lyase</keyword>
<feature type="transmembrane region" description="Helical" evidence="8">
    <location>
        <begin position="105"/>
        <end position="125"/>
    </location>
</feature>
<sequence>MVRQRKQASNGNTSASTPSKEDLKECLHQQQEDKPSDTWGEWLYDPIDAKPFAVLRILWGLVLVMECWSFMRGNFTKADSSFFGLKVNLPYYGFQWLPKLTLPQAHALIVFCFVSAWGVTLGIFYKFSMTCFVLGFSYVYFYEGSVYLNHLYLLLVICSTFAILPCNTRYSVDSYVFKGVYSKTVPRWTAVILYVLLTCVYGHAAQAKCNRDWLRAEPLRHWLPKRVMFYGPLLGQESFAYFLSYGGLIYDAIAAPLLIYKPTRLLGIGLNVFFHVTNKLIFSIGIFPYMMLSFLVLFVDLSFLDTIIPPPLEDGEEEVEVGRKGRGKMVIRRKDKGRKHKASSLKKMMIITLIITYGAFHALFPLRHHFYPGYVAWNEYGHLYSWRMKLRDKNCEIRDVIATDPRTGNNFTAKKVFNAQFSKRQISALRSRPDFLSTGAHATSKALQEMNKIDLHVPVYLDVWCQLNFGPLTQFTNPEFDMASHETFDWPYPWLQPEPEFPDELYKDYPWNFEWTFSWITTFPSCHLRDNNPLYDKGFRS</sequence>
<keyword evidence="2 8" id="KW-0812">Transmembrane</keyword>
<comment type="subcellular location">
    <subcellularLocation>
        <location evidence="1">Endomembrane system</location>
        <topology evidence="1">Multi-pass membrane protein</topology>
    </subcellularLocation>
</comment>
<evidence type="ECO:0000259" key="9">
    <source>
        <dbReference type="SMART" id="SM00752"/>
    </source>
</evidence>
<evidence type="ECO:0000256" key="3">
    <source>
        <dbReference type="ARBA" id="ARBA00022989"/>
    </source>
</evidence>
<dbReference type="SMART" id="SM00752">
    <property type="entry name" value="HTTM"/>
    <property type="match status" value="1"/>
</dbReference>
<evidence type="ECO:0000256" key="7">
    <source>
        <dbReference type="SAM" id="MobiDB-lite"/>
    </source>
</evidence>
<dbReference type="AlphaFoldDB" id="A0A7S4JHQ9"/>
<feature type="region of interest" description="Disordered" evidence="7">
    <location>
        <begin position="1"/>
        <end position="27"/>
    </location>
</feature>
<proteinExistence type="predicted"/>